<keyword evidence="3" id="KW-0472">Membrane</keyword>
<reference evidence="7" key="1">
    <citation type="journal article" date="2014" name="Int. J. Syst. Evol. Microbiol.">
        <title>Complete genome sequence of Corynebacterium casei LMG S-19264T (=DSM 44701T), isolated from a smear-ripened cheese.</title>
        <authorList>
            <consortium name="US DOE Joint Genome Institute (JGI-PGF)"/>
            <person name="Walter F."/>
            <person name="Albersmeier A."/>
            <person name="Kalinowski J."/>
            <person name="Ruckert C."/>
        </authorList>
    </citation>
    <scope>NUCLEOTIDE SEQUENCE</scope>
    <source>
        <strain evidence="7">KCTC 32337</strain>
    </source>
</reference>
<dbReference type="EMBL" id="BMZC01000014">
    <property type="protein sequence ID" value="GGZ78203.1"/>
    <property type="molecule type" value="Genomic_DNA"/>
</dbReference>
<dbReference type="InterPro" id="IPR004846">
    <property type="entry name" value="T2SS/T3SS_dom"/>
</dbReference>
<organism evidence="7 8">
    <name type="scientific">Paraglaciecola chathamensis</name>
    <dbReference type="NCBI Taxonomy" id="368405"/>
    <lineage>
        <taxon>Bacteria</taxon>
        <taxon>Pseudomonadati</taxon>
        <taxon>Pseudomonadota</taxon>
        <taxon>Gammaproteobacteria</taxon>
        <taxon>Alteromonadales</taxon>
        <taxon>Alteromonadaceae</taxon>
        <taxon>Paraglaciecola</taxon>
    </lineage>
</organism>
<dbReference type="RefSeq" id="WP_013755352.1">
    <property type="nucleotide sequence ID" value="NZ_BMZC01000014.1"/>
</dbReference>
<sequence length="506" mass="54888">MSKYLLCALGICAAALTGCAQTKSTLDGSAAESIKMTANKELEEAYKLVPTEDGLSNIVNSPEFYVPKLQENDQNRPNWFFEEVDFKFKAFSLGQFMAYLQKTKGINTRYLDGLDETKSFSLYHHGPLGYAFDKIKLATGYGYSIEDGVVTWSQFETAYIDISFIPGISNYRIGGKSNSTTTSSTSDTSSIDMVMTDAGVEDDTNYVNLEGIKLDSLADVTKTVQLLMSSKGQFNIQSSSSTLYLRDYPQNVTRIRDAIQAENRKATAQVYFDIKIVDYQDEVGSEYSLNWDVVSKNLSAEGVVSLTNDFSGSLVDGTAAVLGYSKESGKYAGSSAFISALDNQGVVYNVIEPKITLRNNRIGKVINGADTTYLASSGSASTTTSSTGILIPGIVSTGLNLYAVANINLDDMSVIGAIANKYASLVDIGSVTSDDATIQTPETTRKEFHQEFFVRDGETILLSGLRSRLSEYNSSVAGSMLFGGTKGSADTYTNTVILLTPRIITR</sequence>
<reference evidence="7" key="2">
    <citation type="submission" date="2020-09" db="EMBL/GenBank/DDBJ databases">
        <authorList>
            <person name="Sun Q."/>
            <person name="Kim S."/>
        </authorList>
    </citation>
    <scope>NUCLEOTIDE SEQUENCE</scope>
    <source>
        <strain evidence="7">KCTC 32337</strain>
    </source>
</reference>
<dbReference type="PROSITE" id="PS51257">
    <property type="entry name" value="PROKAR_LIPOPROTEIN"/>
    <property type="match status" value="1"/>
</dbReference>
<evidence type="ECO:0000256" key="5">
    <source>
        <dbReference type="SAM" id="SignalP"/>
    </source>
</evidence>
<feature type="domain" description="Type II/III secretion system secretin-like" evidence="6">
    <location>
        <begin position="340"/>
        <end position="504"/>
    </location>
</feature>
<proteinExistence type="inferred from homology"/>
<feature type="chain" id="PRO_5034201378" description="Type II/III secretion system secretin-like domain-containing protein" evidence="5">
    <location>
        <begin position="21"/>
        <end position="506"/>
    </location>
</feature>
<gene>
    <name evidence="7" type="ORF">GCM10011274_40450</name>
</gene>
<comment type="subcellular location">
    <subcellularLocation>
        <location evidence="1">Membrane</location>
    </subcellularLocation>
</comment>
<feature type="signal peptide" evidence="5">
    <location>
        <begin position="1"/>
        <end position="20"/>
    </location>
</feature>
<evidence type="ECO:0000259" key="6">
    <source>
        <dbReference type="Pfam" id="PF00263"/>
    </source>
</evidence>
<dbReference type="Proteomes" id="UP000622604">
    <property type="component" value="Unassembled WGS sequence"/>
</dbReference>
<name>A0A8H9IE68_9ALTE</name>
<evidence type="ECO:0000313" key="8">
    <source>
        <dbReference type="Proteomes" id="UP000622604"/>
    </source>
</evidence>
<dbReference type="Pfam" id="PF00263">
    <property type="entry name" value="Secretin"/>
    <property type="match status" value="1"/>
</dbReference>
<evidence type="ECO:0000256" key="1">
    <source>
        <dbReference type="ARBA" id="ARBA00004370"/>
    </source>
</evidence>
<dbReference type="AlphaFoldDB" id="A0A8H9IE68"/>
<dbReference type="PANTHER" id="PTHR30332">
    <property type="entry name" value="PROBABLE GENERAL SECRETION PATHWAY PROTEIN D"/>
    <property type="match status" value="1"/>
</dbReference>
<evidence type="ECO:0000313" key="7">
    <source>
        <dbReference type="EMBL" id="GGZ78203.1"/>
    </source>
</evidence>
<dbReference type="InterPro" id="IPR050810">
    <property type="entry name" value="Bact_Secretion_Sys_Channel"/>
</dbReference>
<dbReference type="GO" id="GO:0009306">
    <property type="term" value="P:protein secretion"/>
    <property type="evidence" value="ECO:0007669"/>
    <property type="project" value="InterPro"/>
</dbReference>
<dbReference type="GO" id="GO:0015627">
    <property type="term" value="C:type II protein secretion system complex"/>
    <property type="evidence" value="ECO:0007669"/>
    <property type="project" value="TreeGrafter"/>
</dbReference>
<evidence type="ECO:0000256" key="4">
    <source>
        <dbReference type="RuleBase" id="RU004003"/>
    </source>
</evidence>
<evidence type="ECO:0000256" key="2">
    <source>
        <dbReference type="ARBA" id="ARBA00022729"/>
    </source>
</evidence>
<comment type="caution">
    <text evidence="7">The sequence shown here is derived from an EMBL/GenBank/DDBJ whole genome shotgun (WGS) entry which is preliminary data.</text>
</comment>
<keyword evidence="2 5" id="KW-0732">Signal</keyword>
<evidence type="ECO:0000256" key="3">
    <source>
        <dbReference type="ARBA" id="ARBA00023136"/>
    </source>
</evidence>
<accession>A0A8H9IE68</accession>
<comment type="similarity">
    <text evidence="4">Belongs to the bacterial secretin family.</text>
</comment>
<dbReference type="GO" id="GO:0016020">
    <property type="term" value="C:membrane"/>
    <property type="evidence" value="ECO:0007669"/>
    <property type="project" value="UniProtKB-SubCell"/>
</dbReference>
<protein>
    <recommendedName>
        <fullName evidence="6">Type II/III secretion system secretin-like domain-containing protein</fullName>
    </recommendedName>
</protein>
<dbReference type="PANTHER" id="PTHR30332:SF24">
    <property type="entry name" value="SECRETIN GSPD-RELATED"/>
    <property type="match status" value="1"/>
</dbReference>